<dbReference type="RefSeq" id="XP_001221034.1">
    <property type="nucleotide sequence ID" value="XM_001221033.1"/>
</dbReference>
<dbReference type="EMBL" id="CH408029">
    <property type="protein sequence ID" value="EAQ93578.1"/>
    <property type="molecule type" value="Genomic_DNA"/>
</dbReference>
<protein>
    <submittedName>
        <fullName evidence="2">Uncharacterized protein</fullName>
    </submittedName>
</protein>
<proteinExistence type="predicted"/>
<sequence>MPTTINTHTVNPQQHRHPPIPTPTNNPSPSPAACNSSICTAVHTRPLISASSDPASGEATNALSSCIALAARSSMLVRLVSGDVSAPGRPSRRARRARQRGGVVVRVVGVGEGVAVGVLGAGGVEIV</sequence>
<dbReference type="HOGENOM" id="CLU_1970276_0_0_1"/>
<feature type="compositionally biased region" description="Polar residues" evidence="1">
    <location>
        <begin position="1"/>
        <end position="13"/>
    </location>
</feature>
<reference evidence="3" key="1">
    <citation type="journal article" date="2015" name="Genome Announc.">
        <title>Draft genome sequence of the cellulolytic fungus Chaetomium globosum.</title>
        <authorList>
            <person name="Cuomo C.A."/>
            <person name="Untereiner W.A."/>
            <person name="Ma L.-J."/>
            <person name="Grabherr M."/>
            <person name="Birren B.W."/>
        </authorList>
    </citation>
    <scope>NUCLEOTIDE SEQUENCE [LARGE SCALE GENOMIC DNA]</scope>
    <source>
        <strain evidence="3">ATCC 6205 / CBS 148.51 / DSM 1962 / NBRC 6347 / NRRL 1970</strain>
    </source>
</reference>
<feature type="compositionally biased region" description="Pro residues" evidence="1">
    <location>
        <begin position="19"/>
        <end position="30"/>
    </location>
</feature>
<evidence type="ECO:0000313" key="3">
    <source>
        <dbReference type="Proteomes" id="UP000001056"/>
    </source>
</evidence>
<name>Q2HD91_CHAGB</name>
<evidence type="ECO:0000256" key="1">
    <source>
        <dbReference type="SAM" id="MobiDB-lite"/>
    </source>
</evidence>
<accession>Q2HD91</accession>
<dbReference type="InParanoid" id="Q2HD91"/>
<dbReference type="AlphaFoldDB" id="Q2HD91"/>
<dbReference type="GeneID" id="4388296"/>
<keyword evidence="3" id="KW-1185">Reference proteome</keyword>
<dbReference type="VEuPathDB" id="FungiDB:CHGG_01813"/>
<evidence type="ECO:0000313" key="2">
    <source>
        <dbReference type="EMBL" id="EAQ93578.1"/>
    </source>
</evidence>
<organism evidence="2 3">
    <name type="scientific">Chaetomium globosum (strain ATCC 6205 / CBS 148.51 / DSM 1962 / NBRC 6347 / NRRL 1970)</name>
    <name type="common">Soil fungus</name>
    <dbReference type="NCBI Taxonomy" id="306901"/>
    <lineage>
        <taxon>Eukaryota</taxon>
        <taxon>Fungi</taxon>
        <taxon>Dikarya</taxon>
        <taxon>Ascomycota</taxon>
        <taxon>Pezizomycotina</taxon>
        <taxon>Sordariomycetes</taxon>
        <taxon>Sordariomycetidae</taxon>
        <taxon>Sordariales</taxon>
        <taxon>Chaetomiaceae</taxon>
        <taxon>Chaetomium</taxon>
    </lineage>
</organism>
<feature type="region of interest" description="Disordered" evidence="1">
    <location>
        <begin position="1"/>
        <end position="32"/>
    </location>
</feature>
<gene>
    <name evidence="2" type="ORF">CHGG_01813</name>
</gene>
<dbReference type="Proteomes" id="UP000001056">
    <property type="component" value="Unassembled WGS sequence"/>
</dbReference>